<evidence type="ECO:0000313" key="1">
    <source>
        <dbReference type="EMBL" id="MEJ7138816.1"/>
    </source>
</evidence>
<name>A0ACC6P3M5_9BURK</name>
<accession>A0ACC6P3M5</accession>
<keyword evidence="2" id="KW-1185">Reference proteome</keyword>
<comment type="caution">
    <text evidence="1">The sequence shown here is derived from an EMBL/GenBank/DDBJ whole genome shotgun (WGS) entry which is preliminary data.</text>
</comment>
<gene>
    <name evidence="1" type="ORF">RV045_10320</name>
</gene>
<organism evidence="1 2">
    <name type="scientific">Amphibiibacter pelophylacis</name>
    <dbReference type="NCBI Taxonomy" id="1799477"/>
    <lineage>
        <taxon>Bacteria</taxon>
        <taxon>Pseudomonadati</taxon>
        <taxon>Pseudomonadota</taxon>
        <taxon>Betaproteobacteria</taxon>
        <taxon>Burkholderiales</taxon>
        <taxon>Sphaerotilaceae</taxon>
        <taxon>Amphibiibacter</taxon>
    </lineage>
</organism>
<proteinExistence type="predicted"/>
<sequence length="128" mass="13977">MMNAQSPHRTLLWLAYGCMALTFILGLTWIVSVVIAWSLGRNATVTTSVSHCRWIMRSNLIFVAAMIVATGLILYGMGAESGPSGLVTLIGIGVGVILFVFFSLWYVYRGIRGMINLSHEKAMPVPAQ</sequence>
<dbReference type="Proteomes" id="UP001364695">
    <property type="component" value="Unassembled WGS sequence"/>
</dbReference>
<evidence type="ECO:0000313" key="2">
    <source>
        <dbReference type="Proteomes" id="UP001364695"/>
    </source>
</evidence>
<protein>
    <submittedName>
        <fullName evidence="1">Uncharacterized protein</fullName>
    </submittedName>
</protein>
<reference evidence="1" key="1">
    <citation type="submission" date="2023-10" db="EMBL/GenBank/DDBJ databases">
        <title>Amphibacter perezi, gen. nov., sp. nov. a novel taxa of the family Comamonadaceae, class Betaproteobacteria isolated from the skin microbiota of Pelophylax perezi from different populations.</title>
        <authorList>
            <person name="Costa S."/>
            <person name="Proenca D.N."/>
            <person name="Lopes I."/>
            <person name="Morais P.V."/>
        </authorList>
    </citation>
    <scope>NUCLEOTIDE SEQUENCE</scope>
    <source>
        <strain evidence="1">SL12-8</strain>
    </source>
</reference>
<dbReference type="EMBL" id="JAWDIE010000015">
    <property type="protein sequence ID" value="MEJ7138816.1"/>
    <property type="molecule type" value="Genomic_DNA"/>
</dbReference>